<keyword evidence="3" id="KW-1185">Reference proteome</keyword>
<sequence length="123" mass="13409">MGPLSAARTRTGSSGEVVKKEIKAPRTSRKLQQMQFAAHSASRLAVIVHLSNGTRLNGVVLASDNYMILLGRNETDATPTLIYKRAITVVTPAHAPEQATDVLDSEAAPGFVKLYIPRTRKRR</sequence>
<gene>
    <name evidence="2" type="ORF">EV147_4687</name>
</gene>
<dbReference type="InterPro" id="IPR010920">
    <property type="entry name" value="LSM_dom_sf"/>
</dbReference>
<name>A0A4V2FES9_9BURK</name>
<feature type="region of interest" description="Disordered" evidence="1">
    <location>
        <begin position="1"/>
        <end position="26"/>
    </location>
</feature>
<dbReference type="SUPFAM" id="SSF50182">
    <property type="entry name" value="Sm-like ribonucleoproteins"/>
    <property type="match status" value="1"/>
</dbReference>
<dbReference type="GO" id="GO:0006355">
    <property type="term" value="P:regulation of DNA-templated transcription"/>
    <property type="evidence" value="ECO:0007669"/>
    <property type="project" value="InterPro"/>
</dbReference>
<dbReference type="EMBL" id="SGXM01000010">
    <property type="protein sequence ID" value="RZT30839.1"/>
    <property type="molecule type" value="Genomic_DNA"/>
</dbReference>
<evidence type="ECO:0000256" key="1">
    <source>
        <dbReference type="SAM" id="MobiDB-lite"/>
    </source>
</evidence>
<evidence type="ECO:0000313" key="2">
    <source>
        <dbReference type="EMBL" id="RZT30839.1"/>
    </source>
</evidence>
<evidence type="ECO:0000313" key="3">
    <source>
        <dbReference type="Proteomes" id="UP000291078"/>
    </source>
</evidence>
<organism evidence="2 3">
    <name type="scientific">Cupriavidus agavae</name>
    <dbReference type="NCBI Taxonomy" id="1001822"/>
    <lineage>
        <taxon>Bacteria</taxon>
        <taxon>Pseudomonadati</taxon>
        <taxon>Pseudomonadota</taxon>
        <taxon>Betaproteobacteria</taxon>
        <taxon>Burkholderiales</taxon>
        <taxon>Burkholderiaceae</taxon>
        <taxon>Cupriavidus</taxon>
    </lineage>
</organism>
<dbReference type="Pfam" id="PF17209">
    <property type="entry name" value="Hfq"/>
    <property type="match status" value="1"/>
</dbReference>
<dbReference type="GO" id="GO:0003723">
    <property type="term" value="F:RNA binding"/>
    <property type="evidence" value="ECO:0007669"/>
    <property type="project" value="InterPro"/>
</dbReference>
<dbReference type="Gene3D" id="2.30.30.100">
    <property type="match status" value="1"/>
</dbReference>
<reference evidence="2 3" key="1">
    <citation type="journal article" date="2015" name="Stand. Genomic Sci.">
        <title>Genomic Encyclopedia of Bacterial and Archaeal Type Strains, Phase III: the genomes of soil and plant-associated and newly described type strains.</title>
        <authorList>
            <person name="Whitman W.B."/>
            <person name="Woyke T."/>
            <person name="Klenk H.P."/>
            <person name="Zhou Y."/>
            <person name="Lilburn T.G."/>
            <person name="Beck B.J."/>
            <person name="De Vos P."/>
            <person name="Vandamme P."/>
            <person name="Eisen J.A."/>
            <person name="Garrity G."/>
            <person name="Hugenholtz P."/>
            <person name="Kyrpides N.C."/>
        </authorList>
    </citation>
    <scope>NUCLEOTIDE SEQUENCE [LARGE SCALE GENOMIC DNA]</scope>
    <source>
        <strain evidence="2 3">ASC-9842</strain>
    </source>
</reference>
<protein>
    <submittedName>
        <fullName evidence="2">Host factor-I protein</fullName>
    </submittedName>
</protein>
<accession>A0A4V2FES9</accession>
<proteinExistence type="predicted"/>
<dbReference type="InterPro" id="IPR005001">
    <property type="entry name" value="Hfq"/>
</dbReference>
<comment type="caution">
    <text evidence="2">The sequence shown here is derived from an EMBL/GenBank/DDBJ whole genome shotgun (WGS) entry which is preliminary data.</text>
</comment>
<dbReference type="AlphaFoldDB" id="A0A4V2FES9"/>
<dbReference type="Proteomes" id="UP000291078">
    <property type="component" value="Unassembled WGS sequence"/>
</dbReference>